<keyword evidence="8 14" id="KW-1133">Transmembrane helix</keyword>
<evidence type="ECO:0000256" key="9">
    <source>
        <dbReference type="ARBA" id="ARBA00023065"/>
    </source>
</evidence>
<dbReference type="FunFam" id="1.10.287.70:FF:000162">
    <property type="entry name" value="Voltage-gated Ca2+ channel, alpha subunit"/>
    <property type="match status" value="1"/>
</dbReference>
<feature type="transmembrane region" description="Helical" evidence="14">
    <location>
        <begin position="380"/>
        <end position="399"/>
    </location>
</feature>
<evidence type="ECO:0000256" key="1">
    <source>
        <dbReference type="ARBA" id="ARBA00004141"/>
    </source>
</evidence>
<feature type="region of interest" description="Disordered" evidence="13">
    <location>
        <begin position="1244"/>
        <end position="1268"/>
    </location>
</feature>
<evidence type="ECO:0000256" key="13">
    <source>
        <dbReference type="SAM" id="MobiDB-lite"/>
    </source>
</evidence>
<feature type="transmembrane region" description="Helical" evidence="14">
    <location>
        <begin position="473"/>
        <end position="493"/>
    </location>
</feature>
<dbReference type="EMBL" id="CAJJDN010000128">
    <property type="protein sequence ID" value="CAD8120837.1"/>
    <property type="molecule type" value="Genomic_DNA"/>
</dbReference>
<dbReference type="FunFam" id="1.10.287.70:FF:000117">
    <property type="entry name" value="Voltage-gated Ca2+ channel, alpha subunit"/>
    <property type="match status" value="1"/>
</dbReference>
<feature type="transmembrane region" description="Helical" evidence="14">
    <location>
        <begin position="1788"/>
        <end position="1806"/>
    </location>
</feature>
<dbReference type="FunFam" id="1.10.287.70:FF:000166">
    <property type="entry name" value="Voltage-gated Ca2+ channel, alpha subunit"/>
    <property type="match status" value="1"/>
</dbReference>
<dbReference type="FunFam" id="1.10.287.70:FF:000309">
    <property type="entry name" value="Uncharacterized protein"/>
    <property type="match status" value="1"/>
</dbReference>
<feature type="transmembrane region" description="Helical" evidence="14">
    <location>
        <begin position="1726"/>
        <end position="1748"/>
    </location>
</feature>
<evidence type="ECO:0000256" key="4">
    <source>
        <dbReference type="ARBA" id="ARBA00022673"/>
    </source>
</evidence>
<feature type="compositionally biased region" description="Low complexity" evidence="13">
    <location>
        <begin position="81"/>
        <end position="96"/>
    </location>
</feature>
<feature type="transmembrane region" description="Helical" evidence="14">
    <location>
        <begin position="1446"/>
        <end position="1467"/>
    </location>
</feature>
<feature type="compositionally biased region" description="Low complexity" evidence="13">
    <location>
        <begin position="1255"/>
        <end position="1267"/>
    </location>
</feature>
<feature type="domain" description="Ion transport" evidence="15">
    <location>
        <begin position="996"/>
        <end position="1221"/>
    </location>
</feature>
<keyword evidence="11" id="KW-0325">Glycoprotein</keyword>
<evidence type="ECO:0000256" key="10">
    <source>
        <dbReference type="ARBA" id="ARBA00023136"/>
    </source>
</evidence>
<reference evidence="16" key="1">
    <citation type="submission" date="2021-01" db="EMBL/GenBank/DDBJ databases">
        <authorList>
            <consortium name="Genoscope - CEA"/>
            <person name="William W."/>
        </authorList>
    </citation>
    <scope>NUCLEOTIDE SEQUENCE</scope>
</reference>
<evidence type="ECO:0000256" key="12">
    <source>
        <dbReference type="ARBA" id="ARBA00023303"/>
    </source>
</evidence>
<dbReference type="GO" id="GO:0005891">
    <property type="term" value="C:voltage-gated calcium channel complex"/>
    <property type="evidence" value="ECO:0007669"/>
    <property type="project" value="TreeGrafter"/>
</dbReference>
<feature type="transmembrane region" description="Helical" evidence="14">
    <location>
        <begin position="567"/>
        <end position="589"/>
    </location>
</feature>
<dbReference type="OrthoDB" id="10069766at2759"/>
<evidence type="ECO:0000256" key="5">
    <source>
        <dbReference type="ARBA" id="ARBA00022692"/>
    </source>
</evidence>
<feature type="transmembrane region" description="Helical" evidence="14">
    <location>
        <begin position="1421"/>
        <end position="1440"/>
    </location>
</feature>
<dbReference type="Pfam" id="PF00520">
    <property type="entry name" value="Ion_trans"/>
    <property type="match status" value="4"/>
</dbReference>
<comment type="caution">
    <text evidence="16">The sequence shown here is derived from an EMBL/GenBank/DDBJ whole genome shotgun (WGS) entry which is preliminary data.</text>
</comment>
<feature type="domain" description="Ion transport" evidence="15">
    <location>
        <begin position="1725"/>
        <end position="1974"/>
    </location>
</feature>
<feature type="transmembrane region" description="Helical" evidence="14">
    <location>
        <begin position="1488"/>
        <end position="1513"/>
    </location>
</feature>
<feature type="transmembrane region" description="Helical" evidence="14">
    <location>
        <begin position="349"/>
        <end position="368"/>
    </location>
</feature>
<accession>A0A8S1R0M0</accession>
<dbReference type="PANTHER" id="PTHR45628:SF7">
    <property type="entry name" value="VOLTAGE-DEPENDENT CALCIUM CHANNEL TYPE A SUBUNIT ALPHA-1"/>
    <property type="match status" value="1"/>
</dbReference>
<feature type="transmembrane region" description="Helical" evidence="14">
    <location>
        <begin position="1116"/>
        <end position="1139"/>
    </location>
</feature>
<dbReference type="PANTHER" id="PTHR45628">
    <property type="entry name" value="VOLTAGE-DEPENDENT CALCIUM CHANNEL TYPE A SUBUNIT ALPHA-1"/>
    <property type="match status" value="1"/>
</dbReference>
<dbReference type="InterPro" id="IPR005821">
    <property type="entry name" value="Ion_trans_dom"/>
</dbReference>
<keyword evidence="6" id="KW-0106">Calcium</keyword>
<evidence type="ECO:0000256" key="8">
    <source>
        <dbReference type="ARBA" id="ARBA00022989"/>
    </source>
</evidence>
<keyword evidence="4" id="KW-0107">Calcium channel</keyword>
<dbReference type="FunFam" id="1.20.120.350:FF:000087">
    <property type="entry name" value="Uncharacterized protein"/>
    <property type="match status" value="1"/>
</dbReference>
<name>A0A8S1R0M0_9CILI</name>
<feature type="domain" description="Ion transport" evidence="15">
    <location>
        <begin position="1422"/>
        <end position="1673"/>
    </location>
</feature>
<keyword evidence="2" id="KW-0813">Transport</keyword>
<keyword evidence="5 14" id="KW-0812">Transmembrane</keyword>
<feature type="transmembrane region" description="Helical" evidence="14">
    <location>
        <begin position="1091"/>
        <end position="1109"/>
    </location>
</feature>
<evidence type="ECO:0000313" key="16">
    <source>
        <dbReference type="EMBL" id="CAD8120837.1"/>
    </source>
</evidence>
<keyword evidence="12" id="KW-0407">Ion channel</keyword>
<comment type="subcellular location">
    <subcellularLocation>
        <location evidence="1">Membrane</location>
        <topology evidence="1">Multi-pass membrane protein</topology>
    </subcellularLocation>
</comment>
<keyword evidence="17" id="KW-1185">Reference proteome</keyword>
<evidence type="ECO:0000256" key="14">
    <source>
        <dbReference type="SAM" id="Phobius"/>
    </source>
</evidence>
<feature type="transmembrane region" description="Helical" evidence="14">
    <location>
        <begin position="1859"/>
        <end position="1886"/>
    </location>
</feature>
<keyword evidence="9" id="KW-0406">Ion transport</keyword>
<feature type="transmembrane region" description="Helical" evidence="14">
    <location>
        <begin position="1948"/>
        <end position="1970"/>
    </location>
</feature>
<feature type="transmembrane region" description="Helical" evidence="14">
    <location>
        <begin position="1189"/>
        <end position="1212"/>
    </location>
</feature>
<evidence type="ECO:0000259" key="15">
    <source>
        <dbReference type="Pfam" id="PF00520"/>
    </source>
</evidence>
<feature type="region of interest" description="Disordered" evidence="13">
    <location>
        <begin position="73"/>
        <end position="104"/>
    </location>
</feature>
<feature type="domain" description="Ion transport" evidence="15">
    <location>
        <begin position="348"/>
        <end position="599"/>
    </location>
</feature>
<feature type="transmembrane region" description="Helical" evidence="14">
    <location>
        <begin position="1055"/>
        <end position="1071"/>
    </location>
</feature>
<dbReference type="Proteomes" id="UP000692954">
    <property type="component" value="Unassembled WGS sequence"/>
</dbReference>
<evidence type="ECO:0000313" key="17">
    <source>
        <dbReference type="Proteomes" id="UP000692954"/>
    </source>
</evidence>
<dbReference type="GO" id="GO:0008331">
    <property type="term" value="F:high voltage-gated calcium channel activity"/>
    <property type="evidence" value="ECO:0007669"/>
    <property type="project" value="TreeGrafter"/>
</dbReference>
<evidence type="ECO:0000256" key="11">
    <source>
        <dbReference type="ARBA" id="ARBA00023180"/>
    </source>
</evidence>
<keyword evidence="10 14" id="KW-0472">Membrane</keyword>
<feature type="transmembrane region" description="Helical" evidence="14">
    <location>
        <begin position="1647"/>
        <end position="1671"/>
    </location>
</feature>
<protein>
    <recommendedName>
        <fullName evidence="15">Ion transport domain-containing protein</fullName>
    </recommendedName>
</protein>
<organism evidence="16 17">
    <name type="scientific">Paramecium sonneborni</name>
    <dbReference type="NCBI Taxonomy" id="65129"/>
    <lineage>
        <taxon>Eukaryota</taxon>
        <taxon>Sar</taxon>
        <taxon>Alveolata</taxon>
        <taxon>Ciliophora</taxon>
        <taxon>Intramacronucleata</taxon>
        <taxon>Oligohymenophorea</taxon>
        <taxon>Peniculida</taxon>
        <taxon>Parameciidae</taxon>
        <taxon>Paramecium</taxon>
    </lineage>
</organism>
<dbReference type="InterPro" id="IPR050599">
    <property type="entry name" value="VDCC_alpha-1_subunit"/>
</dbReference>
<feature type="transmembrane region" description="Helical" evidence="14">
    <location>
        <begin position="406"/>
        <end position="423"/>
    </location>
</feature>
<evidence type="ECO:0000256" key="7">
    <source>
        <dbReference type="ARBA" id="ARBA00022882"/>
    </source>
</evidence>
<feature type="transmembrane region" description="Helical" evidence="14">
    <location>
        <begin position="1760"/>
        <end position="1781"/>
    </location>
</feature>
<evidence type="ECO:0000256" key="6">
    <source>
        <dbReference type="ARBA" id="ARBA00022837"/>
    </source>
</evidence>
<evidence type="ECO:0000256" key="2">
    <source>
        <dbReference type="ARBA" id="ARBA00022448"/>
    </source>
</evidence>
<keyword evidence="7" id="KW-0851">Voltage-gated channel</keyword>
<feature type="transmembrane region" description="Helical" evidence="14">
    <location>
        <begin position="1545"/>
        <end position="1568"/>
    </location>
</feature>
<keyword evidence="3" id="KW-0109">Calcium transport</keyword>
<sequence>MQSPNVRMKHPSKTIVIKKNTLLLQSADNGFQKQRSQRLSKSIRRRRGNVLDKQELCQINKFALKLQASSDSESDSDVSIRKSGQSGSSNSSIKSVKTIKSRSSKRIRGNLSQYTQDLFSTIIRKTESQRDQQKEEIQQKLFERMADQATAENYLLHQKLEQFDQSYKINNLLQQDEKDSQHYSQIFSNLSNEDKQSDNSDTSVQIQEDQDILRIQQEMENNCHSPNMSILTPIAEMSSTYLKPRLTNLRISLAGFSPLTVTEQSSSSIDEDYDYQKILSYQFDKIYQKLSYINGAQFIKYRKLESFRKYHLIYSSYIDNYMMLKFRKILLYIYLITRRLSKIIVRSRLYQFILTLVTLGNIAIFISEHLVDEDNKYQEYSFTFLQFYVVDIFLQLLAYGVFRTKFIFLSRIIDAFLIILYYYHLTYSQTIIDISPLRMIRLLRHLGAIFEGLQKMIEALIESLKFILESTAIVILFVLFFASLGTSLFMGLFNERCLPSDESDWIQCREGYCSDGTICQVTSKSYNIPTNFNNIIYSFGLILKTVTMDDWSWVMYYTIRAFHPIVWIYYVLIIFVGGFFGFNLPIAVFKTHFSEMQFRENQYTEQEENVISKSNLNRIGFHQIIIQMNQFLFSNSQDILLNEPRNRKLSQSQNPQLRILLGSVLNENRINTSNFTQLKNQIKNFSLKFFLLPKLSILQKNFLMLDLKKFTQDQKIQVIIKQFSRSSFLLEKFIDYKYQYIQTSQLDILRKSLFQVLKKTENQNCQSEKKKLFYYKLIQKKKTLIQSQRVKSCKSEQLGVSPLNNQKSQAQLPMKTSKRMKRDNLNHSEIHGQKSSSESSSLNQGLLHNKEIEKQRRKFPYFMSGQQYIPKKSVCKPFTIYNCGELKVLLNGTYLDYQDIEKRINSKIVNKAQDKPRCQEKFIKIKRKEFQKRLIKSRHWSGNNVLTNSLSLIKKFDDIFQELNVRDIEIWHRSFSGILKTLWKYAFRIIHFKLTKLFFDLTILINTLFLASQGLIERYIIDKVEDIATILLSTEIILQLIVHKPRSLTKNKHHVIELLIVILSLIEFGFSNYLNVSEQYLRLMRSTKCLLFYRCIGYIQMARIIGAIAQITYKSYIYLAFLMFFMILTFGLIGMELYAHRFNQYHMEGYMHSFDDPAKAFMTVFNIMTNDDWFGVYKIGTEVQTELSITYSIGLVFTLNYFIYGIMMAILLDGFSQYLERESTNEHNEFLKNKIKQIDKLNKQLDSEHSDNDSESGSESNSCSSSDLQYQDQVNNQQGFINKFNDRNQSMSPENLQASSSNFRDYHQNLYLQRDSNFTEKIFHSLQFPIAKTRKMELQDEQKKKIKDDFRRLKSKINMIKLKTNESKTIKYLQENVEQIFKKTFRHNHKLYAGVECMQSYYCFKKSNPLRKIFFRISFSIYTKYFIDFILFLSIIYLALPKNIQQTPLLVTILFILNSTIFIEFLIKSIAQGVFLDRGSYLNYTWKIVDLIYIIVYYVEFFNIVYLPIFVVIETFLFFRPLKLLYRIKWVARIRAALTQSLFDIINVFVVLLLVWLMFAVFSMMLYAGKMGFCEEQINYDIGQEECIRQGKEWRVYKHNFDNITTALPVLFIISTFDGWGSILWVSQNSREASDGPHPYYSQIPTYIFYSAFCTVGSMFFLQLFTGVLFINLKANSKEMENQQLTQAQLEYINVSEIILHDHPIRASLPKSEVRRFLNILIMNKYMDLCMFTILLVNCVTIMMIHHSADDLYNGRINQIHHTCTIIFATWLLLQLINLGINRFKDNLWRLYISLVIILGVIDLILDYKFNWFEFYCNSTQLSEFYQLLRILYTLRNLRIIIIFQGLQNLQRLVRVMSFALPFMLKILFILLTIMIVFAFYGVMLYGTIDKGEVINDLINFSNFWLAMLTLFKCVSGDDFRSIMNDCMHHNPYCSENPKYCGSPYAQIYFISFMLISNYVLLNLFVLAMIEQFEFFFNNQDSILQTYVENIDTFRKTWFKYSRQNGQVLNIRSLPHLLIEIKEPLGCKTYDNLWDAAKMSSKFNLFCDTGDNISYNQLLYEIFYHRYQNQIFEQCSEMAAQKMSQFHKTMLFRLAYYRRSLKQRRTNIGPQLQLEGNGNILHVLLMTLITFKVWRSYTQQIISNIITDQQYLSERTFKDTEPIKHSITLKSIESQESRIKLNDNPVYQKKRMGRMKRVSLQGQINDYLPGDCINPKPVLLKRKGSYGVEEGNIQKIYLSSKIQKIQKMYKII</sequence>
<gene>
    <name evidence="16" type="ORF">PSON_ATCC_30995.1.T1280089</name>
</gene>
<proteinExistence type="predicted"/>
<evidence type="ECO:0000256" key="3">
    <source>
        <dbReference type="ARBA" id="ARBA00022568"/>
    </source>
</evidence>
<dbReference type="GO" id="GO:0098703">
    <property type="term" value="P:calcium ion import across plasma membrane"/>
    <property type="evidence" value="ECO:0007669"/>
    <property type="project" value="TreeGrafter"/>
</dbReference>